<evidence type="ECO:0000313" key="2">
    <source>
        <dbReference type="Proteomes" id="UP000004754"/>
    </source>
</evidence>
<organism evidence="1 2">
    <name type="scientific">Pseudoramibacter alactolyticus ATCC 23263</name>
    <dbReference type="NCBI Taxonomy" id="887929"/>
    <lineage>
        <taxon>Bacteria</taxon>
        <taxon>Bacillati</taxon>
        <taxon>Bacillota</taxon>
        <taxon>Clostridia</taxon>
        <taxon>Eubacteriales</taxon>
        <taxon>Eubacteriaceae</taxon>
        <taxon>Pseudoramibacter</taxon>
    </lineage>
</organism>
<proteinExistence type="predicted"/>
<dbReference type="AlphaFoldDB" id="E6ME08"/>
<dbReference type="EMBL" id="AEQN01000005">
    <property type="protein sequence ID" value="EFV02767.1"/>
    <property type="molecule type" value="Genomic_DNA"/>
</dbReference>
<accession>E6ME08</accession>
<protein>
    <submittedName>
        <fullName evidence="1">Uncharacterized protein</fullName>
    </submittedName>
</protein>
<name>E6ME08_9FIRM</name>
<reference evidence="1 2" key="1">
    <citation type="submission" date="2010-12" db="EMBL/GenBank/DDBJ databases">
        <authorList>
            <person name="Muzny D."/>
            <person name="Qin X."/>
            <person name="Deng J."/>
            <person name="Jiang H."/>
            <person name="Liu Y."/>
            <person name="Qu J."/>
            <person name="Song X.-Z."/>
            <person name="Zhang L."/>
            <person name="Thornton R."/>
            <person name="Coyle M."/>
            <person name="Francisco L."/>
            <person name="Jackson L."/>
            <person name="Javaid M."/>
            <person name="Korchina V."/>
            <person name="Kovar C."/>
            <person name="Mata R."/>
            <person name="Mathew T."/>
            <person name="Ngo R."/>
            <person name="Nguyen L."/>
            <person name="Nguyen N."/>
            <person name="Okwuonu G."/>
            <person name="Ongeri F."/>
            <person name="Pham C."/>
            <person name="Simmons D."/>
            <person name="Wilczek-Boney K."/>
            <person name="Hale W."/>
            <person name="Jakkamsetti A."/>
            <person name="Pham P."/>
            <person name="Ruth R."/>
            <person name="San Lucas F."/>
            <person name="Warren J."/>
            <person name="Zhang J."/>
            <person name="Zhao Z."/>
            <person name="Zhou C."/>
            <person name="Zhu D."/>
            <person name="Lee S."/>
            <person name="Bess C."/>
            <person name="Blankenburg K."/>
            <person name="Forbes L."/>
            <person name="Fu Q."/>
            <person name="Gubbala S."/>
            <person name="Hirani K."/>
            <person name="Jayaseelan J.C."/>
            <person name="Lara F."/>
            <person name="Munidasa M."/>
            <person name="Palculict T."/>
            <person name="Patil S."/>
            <person name="Pu L.-L."/>
            <person name="Saada N."/>
            <person name="Tang L."/>
            <person name="Weissenberger G."/>
            <person name="Zhu Y."/>
            <person name="Hemphill L."/>
            <person name="Shang Y."/>
            <person name="Youmans B."/>
            <person name="Ayvaz T."/>
            <person name="Ross M."/>
            <person name="Santibanez J."/>
            <person name="Aqrawi P."/>
            <person name="Gross S."/>
            <person name="Joshi V."/>
            <person name="Fowler G."/>
            <person name="Nazareth L."/>
            <person name="Reid J."/>
            <person name="Worley K."/>
            <person name="Petrosino J."/>
            <person name="Highlander S."/>
            <person name="Gibbs R."/>
        </authorList>
    </citation>
    <scope>NUCLEOTIDE SEQUENCE [LARGE SCALE GENOMIC DNA]</scope>
    <source>
        <strain evidence="1 2">ATCC 23263</strain>
    </source>
</reference>
<dbReference type="HOGENOM" id="CLU_3295091_0_0_9"/>
<keyword evidence="2" id="KW-1185">Reference proteome</keyword>
<gene>
    <name evidence="1" type="ORF">HMP0721_0241</name>
</gene>
<dbReference type="STRING" id="887929.HMP0721_0241"/>
<evidence type="ECO:0000313" key="1">
    <source>
        <dbReference type="EMBL" id="EFV02767.1"/>
    </source>
</evidence>
<sequence>MPEEIVLKNHEGVDRYQKKIHLRSCNESVKYNLCYYLIQL</sequence>
<dbReference type="Proteomes" id="UP000004754">
    <property type="component" value="Unassembled WGS sequence"/>
</dbReference>
<comment type="caution">
    <text evidence="1">The sequence shown here is derived from an EMBL/GenBank/DDBJ whole genome shotgun (WGS) entry which is preliminary data.</text>
</comment>